<dbReference type="RefSeq" id="WP_131451519.1">
    <property type="nucleotide sequence ID" value="NZ_BMJK01000001.1"/>
</dbReference>
<dbReference type="EMBL" id="WTYH01000001">
    <property type="protein sequence ID" value="MXO92128.1"/>
    <property type="molecule type" value="Genomic_DNA"/>
</dbReference>
<keyword evidence="2" id="KW-0378">Hydrolase</keyword>
<dbReference type="GO" id="GO:0016787">
    <property type="term" value="F:hydrolase activity"/>
    <property type="evidence" value="ECO:0007669"/>
    <property type="project" value="UniProtKB-KW"/>
</dbReference>
<dbReference type="SUPFAM" id="SSF53474">
    <property type="entry name" value="alpha/beta-Hydrolases"/>
    <property type="match status" value="1"/>
</dbReference>
<organism evidence="2 3">
    <name type="scientific">Aurantiacibacter arachoides</name>
    <dbReference type="NCBI Taxonomy" id="1850444"/>
    <lineage>
        <taxon>Bacteria</taxon>
        <taxon>Pseudomonadati</taxon>
        <taxon>Pseudomonadota</taxon>
        <taxon>Alphaproteobacteria</taxon>
        <taxon>Sphingomonadales</taxon>
        <taxon>Erythrobacteraceae</taxon>
        <taxon>Aurantiacibacter</taxon>
    </lineage>
</organism>
<proteinExistence type="predicted"/>
<dbReference type="InterPro" id="IPR029058">
    <property type="entry name" value="AB_hydrolase_fold"/>
</dbReference>
<dbReference type="Pfam" id="PF01738">
    <property type="entry name" value="DLH"/>
    <property type="match status" value="1"/>
</dbReference>
<sequence>MCDQDHLHAMPRMNRRSFGALAGMGALAACTSMEGSGSAGGLTQSSVSFAADGGTMDGVFIHPAEGRHPGVILWPDIAGLRPAKIEMGRRLAAEGYAVLVANPYYRSVAGQQFADFDAWRDGGMQVTQPWRARNTPEAVTAAARRVVGWLDAQAAVDTARGIGNQGYCMTGSWTILTAAAVPSRVKAAASFHGGGLVGDGPMAPVNLLSRLAPDAQALIAIARDDDAQAPNDKVALRAAAEAAAADIAVEVYAGDHGWTVLDSPVYNAAEANRAWTALLALYAQL</sequence>
<name>A0A844ZWL2_9SPHN</name>
<dbReference type="Proteomes" id="UP000460626">
    <property type="component" value="Unassembled WGS sequence"/>
</dbReference>
<reference evidence="2 3" key="1">
    <citation type="submission" date="2019-12" db="EMBL/GenBank/DDBJ databases">
        <title>Genomic-based taxomic classification of the family Erythrobacteraceae.</title>
        <authorList>
            <person name="Xu L."/>
        </authorList>
    </citation>
    <scope>NUCLEOTIDE SEQUENCE [LARGE SCALE GENOMIC DNA]</scope>
    <source>
        <strain evidence="2 3">RC4-10-4</strain>
    </source>
</reference>
<evidence type="ECO:0000313" key="3">
    <source>
        <dbReference type="Proteomes" id="UP000460626"/>
    </source>
</evidence>
<evidence type="ECO:0000259" key="1">
    <source>
        <dbReference type="Pfam" id="PF01738"/>
    </source>
</evidence>
<dbReference type="AlphaFoldDB" id="A0A844ZWL2"/>
<comment type="caution">
    <text evidence="2">The sequence shown here is derived from an EMBL/GenBank/DDBJ whole genome shotgun (WGS) entry which is preliminary data.</text>
</comment>
<accession>A0A844ZWL2</accession>
<dbReference type="PANTHER" id="PTHR46623:SF10">
    <property type="entry name" value="CARBOXYMETHYLENEBUTENOLIDASE HOMOLOG"/>
    <property type="match status" value="1"/>
</dbReference>
<dbReference type="Gene3D" id="3.40.50.1820">
    <property type="entry name" value="alpha/beta hydrolase"/>
    <property type="match status" value="1"/>
</dbReference>
<feature type="domain" description="Dienelactone hydrolase" evidence="1">
    <location>
        <begin position="56"/>
        <end position="283"/>
    </location>
</feature>
<dbReference type="OrthoDB" id="9787933at2"/>
<dbReference type="PANTHER" id="PTHR46623">
    <property type="entry name" value="CARBOXYMETHYLENEBUTENOLIDASE-RELATED"/>
    <property type="match status" value="1"/>
</dbReference>
<dbReference type="InterPro" id="IPR002925">
    <property type="entry name" value="Dienelactn_hydro"/>
</dbReference>
<evidence type="ECO:0000313" key="2">
    <source>
        <dbReference type="EMBL" id="MXO92128.1"/>
    </source>
</evidence>
<protein>
    <submittedName>
        <fullName evidence="2">Dienelactone hydrolase family protein</fullName>
    </submittedName>
</protein>
<keyword evidence="3" id="KW-1185">Reference proteome</keyword>
<gene>
    <name evidence="2" type="ORF">GRI62_00720</name>
</gene>
<dbReference type="InterPro" id="IPR051049">
    <property type="entry name" value="Dienelactone_hydrolase-like"/>
</dbReference>